<name>A0A7S1F038_NOCSC</name>
<organism evidence="1">
    <name type="scientific">Noctiluca scintillans</name>
    <name type="common">Sea sparkle</name>
    <name type="synonym">Red tide dinoflagellate</name>
    <dbReference type="NCBI Taxonomy" id="2966"/>
    <lineage>
        <taxon>Eukaryota</taxon>
        <taxon>Sar</taxon>
        <taxon>Alveolata</taxon>
        <taxon>Dinophyceae</taxon>
        <taxon>Noctilucales</taxon>
        <taxon>Noctilucaceae</taxon>
        <taxon>Noctiluca</taxon>
    </lineage>
</organism>
<dbReference type="EMBL" id="HBFQ01013959">
    <property type="protein sequence ID" value="CAD8835331.1"/>
    <property type="molecule type" value="Transcribed_RNA"/>
</dbReference>
<evidence type="ECO:0000313" key="1">
    <source>
        <dbReference type="EMBL" id="CAD8835331.1"/>
    </source>
</evidence>
<sequence length="286" mass="31363">MSVVHAALSVPPRVSEKRVVETAARKRTRSSSAQAQEKAKIPKATSLRLVNGSARTGRFSEQLEGRAPLPRGTIDLYSGLEQYRPPRAGGLEVYGSLLGSVSEDIRKRIELVLHAAWDFDVRARHAISNLLGLRLNGMSLRSGRTTSRCQKEGDVQQWLVWEQLSVDTVGALVLRHSVGRKSAMVIDYVAAVRGRGRGYPMLCAAEAICKREGYGVLYSAADLSQDGNDNSDEPSDSTAGPSAVEAHTRWNFVTITAAEWEDTGLKLYDEDRCSVVYMKKLLTQAS</sequence>
<proteinExistence type="predicted"/>
<accession>A0A7S1F038</accession>
<dbReference type="AlphaFoldDB" id="A0A7S1F038"/>
<gene>
    <name evidence="1" type="ORF">NSCI0253_LOCUS9679</name>
</gene>
<protein>
    <submittedName>
        <fullName evidence="1">Uncharacterized protein</fullName>
    </submittedName>
</protein>
<reference evidence="1" key="1">
    <citation type="submission" date="2021-01" db="EMBL/GenBank/DDBJ databases">
        <authorList>
            <person name="Corre E."/>
            <person name="Pelletier E."/>
            <person name="Niang G."/>
            <person name="Scheremetjew M."/>
            <person name="Finn R."/>
            <person name="Kale V."/>
            <person name="Holt S."/>
            <person name="Cochrane G."/>
            <person name="Meng A."/>
            <person name="Brown T."/>
            <person name="Cohen L."/>
        </authorList>
    </citation>
    <scope>NUCLEOTIDE SEQUENCE</scope>
</reference>